<evidence type="ECO:0000313" key="2">
    <source>
        <dbReference type="Proteomes" id="UP001140234"/>
    </source>
</evidence>
<evidence type="ECO:0000313" key="1">
    <source>
        <dbReference type="EMBL" id="KAJ2768328.1"/>
    </source>
</evidence>
<comment type="caution">
    <text evidence="1">The sequence shown here is derived from an EMBL/GenBank/DDBJ whole genome shotgun (WGS) entry which is preliminary data.</text>
</comment>
<accession>A0ACC1JVU2</accession>
<sequence length="242" mass="25283">MSAGDSSSTAGQQAGEKLHWVPLESSPEAMNKMVHRLGVDQLAGFSDVWGLDDELLAMVAQPVHALVFLFPLRNATREARVAEAAAAANTVSPNVWFMRQTIGNACGTMAVLHALGNCQDRIPIGGELAAFYAQAKDLSPRDRAALLEASSAIAESHSASAAEGQTAAPPPDADVLHHYAAFVAVDGCLYELDGMLASPINHGPSADLLHDAARAIKKRIEALGDDAEMVSVIALGPAPDAD</sequence>
<reference evidence="1" key="1">
    <citation type="submission" date="2022-07" db="EMBL/GenBank/DDBJ databases">
        <title>Phylogenomic reconstructions and comparative analyses of Kickxellomycotina fungi.</title>
        <authorList>
            <person name="Reynolds N.K."/>
            <person name="Stajich J.E."/>
            <person name="Barry K."/>
            <person name="Grigoriev I.V."/>
            <person name="Crous P."/>
            <person name="Smith M.E."/>
        </authorList>
    </citation>
    <scope>NUCLEOTIDE SEQUENCE</scope>
    <source>
        <strain evidence="1">CBS 109366</strain>
    </source>
</reference>
<organism evidence="1 2">
    <name type="scientific">Coemansia nantahalensis</name>
    <dbReference type="NCBI Taxonomy" id="2789366"/>
    <lineage>
        <taxon>Eukaryota</taxon>
        <taxon>Fungi</taxon>
        <taxon>Fungi incertae sedis</taxon>
        <taxon>Zoopagomycota</taxon>
        <taxon>Kickxellomycotina</taxon>
        <taxon>Kickxellomycetes</taxon>
        <taxon>Kickxellales</taxon>
        <taxon>Kickxellaceae</taxon>
        <taxon>Coemansia</taxon>
    </lineage>
</organism>
<name>A0ACC1JVU2_9FUNG</name>
<gene>
    <name evidence="1" type="ORF">IWQ57_003586</name>
</gene>
<keyword evidence="2" id="KW-1185">Reference proteome</keyword>
<dbReference type="EMBL" id="JANBUJ010001201">
    <property type="protein sequence ID" value="KAJ2768328.1"/>
    <property type="molecule type" value="Genomic_DNA"/>
</dbReference>
<dbReference type="Proteomes" id="UP001140234">
    <property type="component" value="Unassembled WGS sequence"/>
</dbReference>
<protein>
    <submittedName>
        <fullName evidence="1">Uncharacterized protein</fullName>
    </submittedName>
</protein>
<proteinExistence type="predicted"/>